<dbReference type="EMBL" id="JALJOS010000011">
    <property type="protein sequence ID" value="KAK9833008.1"/>
    <property type="molecule type" value="Genomic_DNA"/>
</dbReference>
<keyword evidence="3" id="KW-0677">Repeat</keyword>
<feature type="compositionally biased region" description="Basic and acidic residues" evidence="5">
    <location>
        <begin position="480"/>
        <end position="499"/>
    </location>
</feature>
<feature type="compositionally biased region" description="Basic and acidic residues" evidence="5">
    <location>
        <begin position="68"/>
        <end position="99"/>
    </location>
</feature>
<dbReference type="PANTHER" id="PTHR12765">
    <property type="entry name" value="RED PROTEIN IK FACTOR CYTOKINE IK"/>
    <property type="match status" value="1"/>
</dbReference>
<feature type="region of interest" description="Disordered" evidence="5">
    <location>
        <begin position="1"/>
        <end position="104"/>
    </location>
</feature>
<dbReference type="InterPro" id="IPR012492">
    <property type="entry name" value="RED_C"/>
</dbReference>
<evidence type="ECO:0000256" key="5">
    <source>
        <dbReference type="SAM" id="MobiDB-lite"/>
    </source>
</evidence>
<evidence type="ECO:0008006" key="10">
    <source>
        <dbReference type="Google" id="ProtNLM"/>
    </source>
</evidence>
<accession>A0AAW1RHD5</accession>
<keyword evidence="9" id="KW-1185">Reference proteome</keyword>
<comment type="similarity">
    <text evidence="2">Belongs to the RED family.</text>
</comment>
<sequence>MSAVDEFSNPLPPPSQRRSGYEDPGEPLSNDDFRKFLSTPRPGRGPGGEAARGDQQAKKKKAYRPKPKPLEKAEAEESGYRDRADERRKGLNPDYEGLHSDMPGQPANAVTVEESKFLGGDVDHTHLVKGLDYALLQKVRGEQAVDEVDEAAKAKASAVARKQDIKFHTSLGQAVYDSIFLPARVSVSANFLPRRMAFAYELGDEEWDGSGIPTTLRRSKEDCPKPPDSMLGAVDGTVLERLAKIMSYMRPSERGKNAKKLRKKDKLAMLNGLPLEEHINGAHANGHIEEANGAGPLPPGPPPKMEDDIFGEAGTDYKPAVPTRGGPAGPATGGYFGRKGDDSDLPPIPSARPGQGASRSEEDMELEDGEAAVPPLPPHPPPPPPPAYDGIAPPPPPPPAHDPWAPSNAGYGDTNGSYEAYMQANVAYQASQDPEYQALLAKQQALREDDAAAMPPPPPSADGMGSLTQQQKEAGLASVFKRDDTRLGQMKEADARERDPSFVSDAYAECYPGYHDFATAVVDSDDEDYQAMDSKDKGKSRSDFTTEEDWQKYKSNKEAMPKAAFQFGVKMTEGRKVHRDLGKAKDAKLNNQLNKIQGIMEKRGNDHAGAFAGERMAKQPGGEAGGGSKKRMRI</sequence>
<reference evidence="8 9" key="1">
    <citation type="journal article" date="2024" name="Nat. Commun.">
        <title>Phylogenomics reveals the evolutionary origins of lichenization in chlorophyte algae.</title>
        <authorList>
            <person name="Puginier C."/>
            <person name="Libourel C."/>
            <person name="Otte J."/>
            <person name="Skaloud P."/>
            <person name="Haon M."/>
            <person name="Grisel S."/>
            <person name="Petersen M."/>
            <person name="Berrin J.G."/>
            <person name="Delaux P.M."/>
            <person name="Dal Grande F."/>
            <person name="Keller J."/>
        </authorList>
    </citation>
    <scope>NUCLEOTIDE SEQUENCE [LARGE SCALE GENOMIC DNA]</scope>
    <source>
        <strain evidence="8 9">SAG 2145</strain>
    </source>
</reference>
<dbReference type="InterPro" id="IPR012916">
    <property type="entry name" value="RED_N"/>
</dbReference>
<keyword evidence="4" id="KW-0539">Nucleus</keyword>
<feature type="region of interest" description="Disordered" evidence="5">
    <location>
        <begin position="287"/>
        <end position="416"/>
    </location>
</feature>
<evidence type="ECO:0000256" key="4">
    <source>
        <dbReference type="ARBA" id="ARBA00023242"/>
    </source>
</evidence>
<evidence type="ECO:0000313" key="8">
    <source>
        <dbReference type="EMBL" id="KAK9833008.1"/>
    </source>
</evidence>
<comment type="caution">
    <text evidence="8">The sequence shown here is derived from an EMBL/GenBank/DDBJ whole genome shotgun (WGS) entry which is preliminary data.</text>
</comment>
<gene>
    <name evidence="8" type="ORF">WJX74_004328</name>
</gene>
<evidence type="ECO:0000259" key="6">
    <source>
        <dbReference type="Pfam" id="PF07807"/>
    </source>
</evidence>
<name>A0AAW1RHD5_9CHLO</name>
<feature type="compositionally biased region" description="Pro residues" evidence="5">
    <location>
        <begin position="374"/>
        <end position="401"/>
    </location>
</feature>
<dbReference type="Pfam" id="PF07808">
    <property type="entry name" value="RED_N"/>
    <property type="match status" value="1"/>
</dbReference>
<feature type="compositionally biased region" description="Basic residues" evidence="5">
    <location>
        <begin position="58"/>
        <end position="67"/>
    </location>
</feature>
<proteinExistence type="inferred from homology"/>
<feature type="region of interest" description="Disordered" evidence="5">
    <location>
        <begin position="612"/>
        <end position="634"/>
    </location>
</feature>
<feature type="region of interest" description="Disordered" evidence="5">
    <location>
        <begin position="439"/>
        <end position="499"/>
    </location>
</feature>
<comment type="subcellular location">
    <subcellularLocation>
        <location evidence="1">Nucleus</location>
    </subcellularLocation>
</comment>
<feature type="compositionally biased region" description="Gly residues" evidence="5">
    <location>
        <begin position="326"/>
        <end position="337"/>
    </location>
</feature>
<evidence type="ECO:0000313" key="9">
    <source>
        <dbReference type="Proteomes" id="UP001438707"/>
    </source>
</evidence>
<feature type="compositionally biased region" description="Basic and acidic residues" evidence="5">
    <location>
        <begin position="533"/>
        <end position="557"/>
    </location>
</feature>
<protein>
    <recommendedName>
        <fullName evidence="10">Protein Red</fullName>
    </recommendedName>
</protein>
<feature type="domain" description="RED-like N-terminal" evidence="7">
    <location>
        <begin position="58"/>
        <end position="260"/>
    </location>
</feature>
<evidence type="ECO:0000256" key="3">
    <source>
        <dbReference type="ARBA" id="ARBA00022737"/>
    </source>
</evidence>
<feature type="region of interest" description="Disordered" evidence="5">
    <location>
        <begin position="528"/>
        <end position="557"/>
    </location>
</feature>
<dbReference type="GO" id="GO:0005634">
    <property type="term" value="C:nucleus"/>
    <property type="evidence" value="ECO:0007669"/>
    <property type="project" value="UniProtKB-SubCell"/>
</dbReference>
<feature type="domain" description="Protein RED C-terminal" evidence="6">
    <location>
        <begin position="507"/>
        <end position="612"/>
    </location>
</feature>
<organism evidence="8 9">
    <name type="scientific">Apatococcus lobatus</name>
    <dbReference type="NCBI Taxonomy" id="904363"/>
    <lineage>
        <taxon>Eukaryota</taxon>
        <taxon>Viridiplantae</taxon>
        <taxon>Chlorophyta</taxon>
        <taxon>core chlorophytes</taxon>
        <taxon>Trebouxiophyceae</taxon>
        <taxon>Chlorellales</taxon>
        <taxon>Chlorellaceae</taxon>
        <taxon>Apatococcus</taxon>
    </lineage>
</organism>
<dbReference type="Proteomes" id="UP001438707">
    <property type="component" value="Unassembled WGS sequence"/>
</dbReference>
<dbReference type="InterPro" id="IPR039896">
    <property type="entry name" value="Red-like"/>
</dbReference>
<dbReference type="AlphaFoldDB" id="A0AAW1RHD5"/>
<dbReference type="Pfam" id="PF07807">
    <property type="entry name" value="RED_C"/>
    <property type="match status" value="1"/>
</dbReference>
<evidence type="ECO:0000259" key="7">
    <source>
        <dbReference type="Pfam" id="PF07808"/>
    </source>
</evidence>
<evidence type="ECO:0000256" key="1">
    <source>
        <dbReference type="ARBA" id="ARBA00004123"/>
    </source>
</evidence>
<evidence type="ECO:0000256" key="2">
    <source>
        <dbReference type="ARBA" id="ARBA00006660"/>
    </source>
</evidence>